<protein>
    <submittedName>
        <fullName evidence="2">Carboxymuconolactone decarboxylase family protein</fullName>
    </submittedName>
</protein>
<name>A0ABY7C520_9HYPH</name>
<dbReference type="Gene3D" id="1.20.1290.10">
    <property type="entry name" value="AhpD-like"/>
    <property type="match status" value="1"/>
</dbReference>
<dbReference type="EMBL" id="CP114029">
    <property type="protein sequence ID" value="WAP68930.1"/>
    <property type="molecule type" value="Genomic_DNA"/>
</dbReference>
<keyword evidence="3" id="KW-1185">Reference proteome</keyword>
<organism evidence="2 3">
    <name type="scientific">Jiella pelagia</name>
    <dbReference type="NCBI Taxonomy" id="2986949"/>
    <lineage>
        <taxon>Bacteria</taxon>
        <taxon>Pseudomonadati</taxon>
        <taxon>Pseudomonadota</taxon>
        <taxon>Alphaproteobacteria</taxon>
        <taxon>Hyphomicrobiales</taxon>
        <taxon>Aurantimonadaceae</taxon>
        <taxon>Jiella</taxon>
    </lineage>
</organism>
<proteinExistence type="predicted"/>
<sequence>MAKRPIDLDETALTPAQRAAFDAIASGPRGVVEGPLRVWLQSPLLAETAQALGVFCRYGTRLSPKLSELAILVTGAFWRSGFEWAAHAPIAIREGLSATVVDAIRRGERPEFAEPAEEAIYDFASELHRDHRVCDETYARVTALFGQEGAVELTGILGYYTLISMTINAFEVPLPDGATDPFPAKN</sequence>
<dbReference type="RefSeq" id="WP_268881365.1">
    <property type="nucleotide sequence ID" value="NZ_CP114029.1"/>
</dbReference>
<evidence type="ECO:0000313" key="3">
    <source>
        <dbReference type="Proteomes" id="UP001164020"/>
    </source>
</evidence>
<dbReference type="Proteomes" id="UP001164020">
    <property type="component" value="Chromosome"/>
</dbReference>
<dbReference type="SUPFAM" id="SSF69118">
    <property type="entry name" value="AhpD-like"/>
    <property type="match status" value="1"/>
</dbReference>
<reference evidence="2" key="1">
    <citation type="submission" date="2022-12" db="EMBL/GenBank/DDBJ databases">
        <title>Jiella pelagia sp. nov., isolated from phosphonate enriched culture of Northwest Pacific surface seawater.</title>
        <authorList>
            <person name="Shin D.Y."/>
            <person name="Hwang C.Y."/>
        </authorList>
    </citation>
    <scope>NUCLEOTIDE SEQUENCE</scope>
    <source>
        <strain evidence="2">HL-NP1</strain>
    </source>
</reference>
<gene>
    <name evidence="2" type="ORF">OH818_27620</name>
</gene>
<feature type="domain" description="Carboxymuconolactone decarboxylase-like" evidence="1">
    <location>
        <begin position="46"/>
        <end position="124"/>
    </location>
</feature>
<dbReference type="Pfam" id="PF02627">
    <property type="entry name" value="CMD"/>
    <property type="match status" value="1"/>
</dbReference>
<evidence type="ECO:0000259" key="1">
    <source>
        <dbReference type="Pfam" id="PF02627"/>
    </source>
</evidence>
<dbReference type="InterPro" id="IPR003779">
    <property type="entry name" value="CMD-like"/>
</dbReference>
<dbReference type="PANTHER" id="PTHR34846">
    <property type="entry name" value="4-CARBOXYMUCONOLACTONE DECARBOXYLASE FAMILY PROTEIN (AFU_ORTHOLOGUE AFUA_6G11590)"/>
    <property type="match status" value="1"/>
</dbReference>
<dbReference type="InterPro" id="IPR029032">
    <property type="entry name" value="AhpD-like"/>
</dbReference>
<dbReference type="PANTHER" id="PTHR34846:SF11">
    <property type="entry name" value="4-CARBOXYMUCONOLACTONE DECARBOXYLASE FAMILY PROTEIN (AFU_ORTHOLOGUE AFUA_6G11590)"/>
    <property type="match status" value="1"/>
</dbReference>
<accession>A0ABY7C520</accession>
<evidence type="ECO:0000313" key="2">
    <source>
        <dbReference type="EMBL" id="WAP68930.1"/>
    </source>
</evidence>